<dbReference type="EMBL" id="BJHW01000001">
    <property type="protein sequence ID" value="GDY51323.1"/>
    <property type="molecule type" value="Genomic_DNA"/>
</dbReference>
<sequence>MTDAVSLLAADAKRRAALGHAGREAVEGRTWEAIGDQLIDHYTEVLAARTAVAA</sequence>
<protein>
    <recommendedName>
        <fullName evidence="3">Glycosyl transferase family 1 domain-containing protein</fullName>
    </recommendedName>
</protein>
<dbReference type="Proteomes" id="UP000301309">
    <property type="component" value="Unassembled WGS sequence"/>
</dbReference>
<reference evidence="1 2" key="1">
    <citation type="journal article" date="2020" name="Int. J. Syst. Evol. Microbiol.">
        <title>Reclassification of Streptomyces castelarensis and Streptomyces sporoclivatus as later heterotypic synonyms of Streptomyces antimycoticus.</title>
        <authorList>
            <person name="Komaki H."/>
            <person name="Tamura T."/>
        </authorList>
    </citation>
    <scope>NUCLEOTIDE SEQUENCE [LARGE SCALE GENOMIC DNA]</scope>
    <source>
        <strain evidence="1 2">NBRC 13459</strain>
    </source>
</reference>
<evidence type="ECO:0008006" key="3">
    <source>
        <dbReference type="Google" id="ProtNLM"/>
    </source>
</evidence>
<dbReference type="AlphaFoldDB" id="A0A4D4KZY5"/>
<organism evidence="1 2">
    <name type="scientific">Streptomyces violaceusniger</name>
    <dbReference type="NCBI Taxonomy" id="68280"/>
    <lineage>
        <taxon>Bacteria</taxon>
        <taxon>Bacillati</taxon>
        <taxon>Actinomycetota</taxon>
        <taxon>Actinomycetes</taxon>
        <taxon>Kitasatosporales</taxon>
        <taxon>Streptomycetaceae</taxon>
        <taxon>Streptomyces</taxon>
        <taxon>Streptomyces violaceusniger group</taxon>
    </lineage>
</organism>
<evidence type="ECO:0000313" key="2">
    <source>
        <dbReference type="Proteomes" id="UP000301309"/>
    </source>
</evidence>
<proteinExistence type="predicted"/>
<gene>
    <name evidence="1" type="ORF">SVIO_019460</name>
</gene>
<comment type="caution">
    <text evidence="1">The sequence shown here is derived from an EMBL/GenBank/DDBJ whole genome shotgun (WGS) entry which is preliminary data.</text>
</comment>
<dbReference type="SUPFAM" id="SSF53756">
    <property type="entry name" value="UDP-Glycosyltransferase/glycogen phosphorylase"/>
    <property type="match status" value="1"/>
</dbReference>
<evidence type="ECO:0000313" key="1">
    <source>
        <dbReference type="EMBL" id="GDY51323.1"/>
    </source>
</evidence>
<name>A0A4D4KZY5_STRVO</name>
<keyword evidence="2" id="KW-1185">Reference proteome</keyword>
<accession>A0A4D4KZY5</accession>